<dbReference type="EMBL" id="JAWDJR010000018">
    <property type="protein sequence ID" value="KAK9959101.1"/>
    <property type="molecule type" value="Genomic_DNA"/>
</dbReference>
<evidence type="ECO:0000313" key="1">
    <source>
        <dbReference type="EMBL" id="KAK9959101.1"/>
    </source>
</evidence>
<feature type="non-terminal residue" evidence="1">
    <location>
        <position position="1"/>
    </location>
</feature>
<dbReference type="Proteomes" id="UP001479290">
    <property type="component" value="Unassembled WGS sequence"/>
</dbReference>
<proteinExistence type="predicted"/>
<accession>A0AAW1ZCC5</accession>
<dbReference type="AlphaFoldDB" id="A0AAW1ZCC5"/>
<feature type="non-terminal residue" evidence="1">
    <location>
        <position position="50"/>
    </location>
</feature>
<sequence>HSVWERDREEGCVRRAKGLMWLAHRGAKLLLSIWLSGEYRQGQSSESPPW</sequence>
<protein>
    <submittedName>
        <fullName evidence="1">Uncharacterized protein</fullName>
    </submittedName>
</protein>
<organism evidence="1 2">
    <name type="scientific">Culter alburnus</name>
    <name type="common">Topmouth culter</name>
    <dbReference type="NCBI Taxonomy" id="194366"/>
    <lineage>
        <taxon>Eukaryota</taxon>
        <taxon>Metazoa</taxon>
        <taxon>Chordata</taxon>
        <taxon>Craniata</taxon>
        <taxon>Vertebrata</taxon>
        <taxon>Euteleostomi</taxon>
        <taxon>Actinopterygii</taxon>
        <taxon>Neopterygii</taxon>
        <taxon>Teleostei</taxon>
        <taxon>Ostariophysi</taxon>
        <taxon>Cypriniformes</taxon>
        <taxon>Xenocyprididae</taxon>
        <taxon>Xenocypridinae</taxon>
        <taxon>Culter</taxon>
    </lineage>
</organism>
<gene>
    <name evidence="1" type="ORF">ABG768_011181</name>
</gene>
<evidence type="ECO:0000313" key="2">
    <source>
        <dbReference type="Proteomes" id="UP001479290"/>
    </source>
</evidence>
<name>A0AAW1ZCC5_CULAL</name>
<comment type="caution">
    <text evidence="1">The sequence shown here is derived from an EMBL/GenBank/DDBJ whole genome shotgun (WGS) entry which is preliminary data.</text>
</comment>
<keyword evidence="2" id="KW-1185">Reference proteome</keyword>
<reference evidence="1 2" key="1">
    <citation type="submission" date="2024-05" db="EMBL/GenBank/DDBJ databases">
        <title>A high-quality chromosomal-level genome assembly of Topmouth culter (Culter alburnus).</title>
        <authorList>
            <person name="Zhao H."/>
        </authorList>
    </citation>
    <scope>NUCLEOTIDE SEQUENCE [LARGE SCALE GENOMIC DNA]</scope>
    <source>
        <strain evidence="1">CATC2023</strain>
        <tissue evidence="1">Muscle</tissue>
    </source>
</reference>